<organism evidence="1 2">
    <name type="scientific">Bipolaris victoriae (strain FI3)</name>
    <name type="common">Victoria blight of oats agent</name>
    <name type="synonym">Cochliobolus victoriae</name>
    <dbReference type="NCBI Taxonomy" id="930091"/>
    <lineage>
        <taxon>Eukaryota</taxon>
        <taxon>Fungi</taxon>
        <taxon>Dikarya</taxon>
        <taxon>Ascomycota</taxon>
        <taxon>Pezizomycotina</taxon>
        <taxon>Dothideomycetes</taxon>
        <taxon>Pleosporomycetidae</taxon>
        <taxon>Pleosporales</taxon>
        <taxon>Pleosporineae</taxon>
        <taxon>Pleosporaceae</taxon>
        <taxon>Bipolaris</taxon>
    </lineage>
</organism>
<protein>
    <submittedName>
        <fullName evidence="1">Uncharacterized protein</fullName>
    </submittedName>
</protein>
<dbReference type="EMBL" id="KI968708">
    <property type="protein sequence ID" value="EUN30053.1"/>
    <property type="molecule type" value="Genomic_DNA"/>
</dbReference>
<dbReference type="HOGENOM" id="CLU_2276989_0_0_1"/>
<gene>
    <name evidence="1" type="ORF">COCVIDRAFT_91382</name>
</gene>
<evidence type="ECO:0000313" key="2">
    <source>
        <dbReference type="Proteomes" id="UP000054337"/>
    </source>
</evidence>
<dbReference type="GeneID" id="26259339"/>
<name>W7EHB9_BIPV3</name>
<reference evidence="1 2" key="1">
    <citation type="journal article" date="2013" name="PLoS Genet.">
        <title>Comparative genome structure, secondary metabolite, and effector coding capacity across Cochliobolus pathogens.</title>
        <authorList>
            <person name="Condon B.J."/>
            <person name="Leng Y."/>
            <person name="Wu D."/>
            <person name="Bushley K.E."/>
            <person name="Ohm R.A."/>
            <person name="Otillar R."/>
            <person name="Martin J."/>
            <person name="Schackwitz W."/>
            <person name="Grimwood J."/>
            <person name="MohdZainudin N."/>
            <person name="Xue C."/>
            <person name="Wang R."/>
            <person name="Manning V.A."/>
            <person name="Dhillon B."/>
            <person name="Tu Z.J."/>
            <person name="Steffenson B.J."/>
            <person name="Salamov A."/>
            <person name="Sun H."/>
            <person name="Lowry S."/>
            <person name="LaButti K."/>
            <person name="Han J."/>
            <person name="Copeland A."/>
            <person name="Lindquist E."/>
            <person name="Barry K."/>
            <person name="Schmutz J."/>
            <person name="Baker S.E."/>
            <person name="Ciuffetti L.M."/>
            <person name="Grigoriev I.V."/>
            <person name="Zhong S."/>
            <person name="Turgeon B.G."/>
        </authorList>
    </citation>
    <scope>NUCLEOTIDE SEQUENCE [LARGE SCALE GENOMIC DNA]</scope>
    <source>
        <strain evidence="1 2">FI3</strain>
    </source>
</reference>
<proteinExistence type="predicted"/>
<dbReference type="Proteomes" id="UP000054337">
    <property type="component" value="Unassembled WGS sequence"/>
</dbReference>
<accession>W7EHB9</accession>
<keyword evidence="2" id="KW-1185">Reference proteome</keyword>
<dbReference type="RefSeq" id="XP_014559655.1">
    <property type="nucleotide sequence ID" value="XM_014704169.1"/>
</dbReference>
<dbReference type="AlphaFoldDB" id="W7EHB9"/>
<sequence length="102" mass="11942">MSNAIVWAAKCVREDGEKDAGELFLQWRKVDANRGQCTTSEKLFNVLRKYYLEASSHKQWHVLSLRAITAIHNKRKSTRRHTTTFWNKVEEKIADIPPMVKK</sequence>
<evidence type="ECO:0000313" key="1">
    <source>
        <dbReference type="EMBL" id="EUN30053.1"/>
    </source>
</evidence>